<evidence type="ECO:0000256" key="1">
    <source>
        <dbReference type="SAM" id="MobiDB-lite"/>
    </source>
</evidence>
<accession>A0A843X0V3</accession>
<reference evidence="2" key="1">
    <citation type="submission" date="2017-07" db="EMBL/GenBank/DDBJ databases">
        <title>Taro Niue Genome Assembly and Annotation.</title>
        <authorList>
            <person name="Atibalentja N."/>
            <person name="Keating K."/>
            <person name="Fields C.J."/>
        </authorList>
    </citation>
    <scope>NUCLEOTIDE SEQUENCE</scope>
    <source>
        <strain evidence="2">Niue_2</strain>
        <tissue evidence="2">Leaf</tissue>
    </source>
</reference>
<keyword evidence="3" id="KW-1185">Reference proteome</keyword>
<dbReference type="EMBL" id="NMUH01006123">
    <property type="protein sequence ID" value="MQM14507.1"/>
    <property type="molecule type" value="Genomic_DNA"/>
</dbReference>
<comment type="caution">
    <text evidence="2">The sequence shown here is derived from an EMBL/GenBank/DDBJ whole genome shotgun (WGS) entry which is preliminary data.</text>
</comment>
<feature type="compositionally biased region" description="Low complexity" evidence="1">
    <location>
        <begin position="31"/>
        <end position="44"/>
    </location>
</feature>
<protein>
    <submittedName>
        <fullName evidence="2">Uncharacterized protein</fullName>
    </submittedName>
</protein>
<dbReference type="AlphaFoldDB" id="A0A843X0V3"/>
<organism evidence="2 3">
    <name type="scientific">Colocasia esculenta</name>
    <name type="common">Wild taro</name>
    <name type="synonym">Arum esculentum</name>
    <dbReference type="NCBI Taxonomy" id="4460"/>
    <lineage>
        <taxon>Eukaryota</taxon>
        <taxon>Viridiplantae</taxon>
        <taxon>Streptophyta</taxon>
        <taxon>Embryophyta</taxon>
        <taxon>Tracheophyta</taxon>
        <taxon>Spermatophyta</taxon>
        <taxon>Magnoliopsida</taxon>
        <taxon>Liliopsida</taxon>
        <taxon>Araceae</taxon>
        <taxon>Aroideae</taxon>
        <taxon>Colocasieae</taxon>
        <taxon>Colocasia</taxon>
    </lineage>
</organism>
<dbReference type="Proteomes" id="UP000652761">
    <property type="component" value="Unassembled WGS sequence"/>
</dbReference>
<name>A0A843X0V3_COLES</name>
<sequence>MWTLRVAVVVGGMGVDANLRMVQVIGSPEGSSLSSLSSPLAPASRPGTEEWLVDRRTCGVAELREETLRRGAIPVGARGGLGVNQEIAGSSSVRARKTFLVRRPVQGRVVAVQGQYLQRSSSSSVV</sequence>
<proteinExistence type="predicted"/>
<gene>
    <name evidence="2" type="ORF">Taro_047438</name>
</gene>
<evidence type="ECO:0000313" key="2">
    <source>
        <dbReference type="EMBL" id="MQM14507.1"/>
    </source>
</evidence>
<feature type="region of interest" description="Disordered" evidence="1">
    <location>
        <begin position="28"/>
        <end position="48"/>
    </location>
</feature>
<evidence type="ECO:0000313" key="3">
    <source>
        <dbReference type="Proteomes" id="UP000652761"/>
    </source>
</evidence>